<dbReference type="AlphaFoldDB" id="A0A4W5K3K1"/>
<dbReference type="Ensembl" id="ENSHHUT00000006759.1">
    <property type="protein sequence ID" value="ENSHHUP00000006561.1"/>
    <property type="gene ID" value="ENSHHUG00000004034.1"/>
</dbReference>
<keyword evidence="6" id="KW-1185">Reference proteome</keyword>
<dbReference type="InterPro" id="IPR011993">
    <property type="entry name" value="PH-like_dom_sf"/>
</dbReference>
<feature type="domain" description="PH" evidence="3">
    <location>
        <begin position="388"/>
        <end position="478"/>
    </location>
</feature>
<dbReference type="GO" id="GO:0005547">
    <property type="term" value="F:phosphatidylinositol-3,4,5-trisphosphate binding"/>
    <property type="evidence" value="ECO:0007669"/>
    <property type="project" value="TreeGrafter"/>
</dbReference>
<dbReference type="InterPro" id="IPR052227">
    <property type="entry name" value="Arf-Rho-GAP_ANK-PH_domain"/>
</dbReference>
<dbReference type="PANTHER" id="PTHR45899">
    <property type="entry name" value="RHO GTPASE ACTIVATING PROTEIN AT 15B, ISOFORM C"/>
    <property type="match status" value="1"/>
</dbReference>
<dbReference type="SUPFAM" id="SSF50729">
    <property type="entry name" value="PH domain-like"/>
    <property type="match status" value="2"/>
</dbReference>
<dbReference type="InterPro" id="IPR037278">
    <property type="entry name" value="ARFGAP/RecO"/>
</dbReference>
<evidence type="ECO:0000259" key="4">
    <source>
        <dbReference type="PROSITE" id="PS50115"/>
    </source>
</evidence>
<dbReference type="Proteomes" id="UP000314982">
    <property type="component" value="Unassembled WGS sequence"/>
</dbReference>
<keyword evidence="1" id="KW-0862">Zinc</keyword>
<dbReference type="GO" id="GO:0008270">
    <property type="term" value="F:zinc ion binding"/>
    <property type="evidence" value="ECO:0007669"/>
    <property type="project" value="UniProtKB-KW"/>
</dbReference>
<dbReference type="PROSITE" id="PS50115">
    <property type="entry name" value="ARFGAP"/>
    <property type="match status" value="1"/>
</dbReference>
<evidence type="ECO:0000256" key="2">
    <source>
        <dbReference type="SAM" id="MobiDB-lite"/>
    </source>
</evidence>
<dbReference type="PROSITE" id="PS50003">
    <property type="entry name" value="PH_DOMAIN"/>
    <property type="match status" value="1"/>
</dbReference>
<evidence type="ECO:0000256" key="1">
    <source>
        <dbReference type="PROSITE-ProRule" id="PRU00288"/>
    </source>
</evidence>
<dbReference type="Gene3D" id="2.30.29.30">
    <property type="entry name" value="Pleckstrin-homology domain (PH domain)/Phosphotyrosine-binding domain (PTB)"/>
    <property type="match status" value="1"/>
</dbReference>
<feature type="domain" description="Arf-GAP" evidence="4">
    <location>
        <begin position="484"/>
        <end position="524"/>
    </location>
</feature>
<evidence type="ECO:0000313" key="6">
    <source>
        <dbReference type="Proteomes" id="UP000314982"/>
    </source>
</evidence>
<proteinExistence type="predicted"/>
<feature type="region of interest" description="Disordered" evidence="2">
    <location>
        <begin position="123"/>
        <end position="216"/>
    </location>
</feature>
<dbReference type="InterPro" id="IPR001849">
    <property type="entry name" value="PH_domain"/>
</dbReference>
<name>A0A4W5K3K1_9TELE</name>
<dbReference type="GO" id="GO:0005737">
    <property type="term" value="C:cytoplasm"/>
    <property type="evidence" value="ECO:0007669"/>
    <property type="project" value="TreeGrafter"/>
</dbReference>
<dbReference type="STRING" id="62062.ENSHHUP00000006561"/>
<protein>
    <recommendedName>
        <fullName evidence="7">PH domain-containing protein</fullName>
    </recommendedName>
</protein>
<keyword evidence="1" id="KW-0479">Metal-binding</keyword>
<dbReference type="InterPro" id="IPR038508">
    <property type="entry name" value="ArfGAP_dom_sf"/>
</dbReference>
<dbReference type="SUPFAM" id="SSF57863">
    <property type="entry name" value="ArfGap/RecO-like zinc finger"/>
    <property type="match status" value="1"/>
</dbReference>
<feature type="region of interest" description="Disordered" evidence="2">
    <location>
        <begin position="268"/>
        <end position="290"/>
    </location>
</feature>
<evidence type="ECO:0008006" key="7">
    <source>
        <dbReference type="Google" id="ProtNLM"/>
    </source>
</evidence>
<feature type="region of interest" description="Disordered" evidence="2">
    <location>
        <begin position="1"/>
        <end position="56"/>
    </location>
</feature>
<dbReference type="GeneTree" id="ENSGT00940000157424"/>
<evidence type="ECO:0000259" key="3">
    <source>
        <dbReference type="PROSITE" id="PS50003"/>
    </source>
</evidence>
<dbReference type="PANTHER" id="PTHR45899:SF5">
    <property type="entry name" value="ARF-GAP WITH RHO-GAP DOMAIN, ANK REPEAT AND PH DOMAIN-CONTAINING PROTEIN 1-LIKE"/>
    <property type="match status" value="1"/>
</dbReference>
<dbReference type="Gene3D" id="1.10.220.150">
    <property type="entry name" value="Arf GTPase activating protein"/>
    <property type="match status" value="1"/>
</dbReference>
<dbReference type="Pfam" id="PF01412">
    <property type="entry name" value="ArfGap"/>
    <property type="match status" value="1"/>
</dbReference>
<dbReference type="InterPro" id="IPR001164">
    <property type="entry name" value="ArfGAP_dom"/>
</dbReference>
<dbReference type="SMART" id="SM00233">
    <property type="entry name" value="PH"/>
    <property type="match status" value="2"/>
</dbReference>
<reference evidence="5" key="3">
    <citation type="submission" date="2025-09" db="UniProtKB">
        <authorList>
            <consortium name="Ensembl"/>
        </authorList>
    </citation>
    <scope>IDENTIFICATION</scope>
</reference>
<reference evidence="5" key="2">
    <citation type="submission" date="2025-08" db="UniProtKB">
        <authorList>
            <consortium name="Ensembl"/>
        </authorList>
    </citation>
    <scope>IDENTIFICATION</scope>
</reference>
<sequence>MSAPFGPDMPVPVPKPRTRYKRAGVSPQSQLSSDQDLIHDTPDTGIRSKGIPPANDLLAEKEDSPAIILNKPAITSPAEQNPSQRNFLLFRSDSGVTPSCPVLDSNEPDGLLNRSAWLSFLPHSPAADTDPYVSPAADTDPYESPAADTDPYDSPAADTDPYDSPAADTDPYFSPAADTDPYVSPDALTDPYVSPAADDWGKCPGSGSESSNDDDAVTEEIKNPSHMNNVASGHVCIGVVPSGEPPVEKESMQTRPLKQKIPRAATIRVSRRKQAAASGGATQAAESSRRENVVSRSSWLDVWKGRRHNVLWATLDGPLVSLWKKRTAKFTDLVFHVSSITNVCKQDKGRFSLYFCKKHFEFMAHNKAVQEGWVTSLLASRGWDPPAPPEQHGALTMKDPRSSRVYAAICGHNLWIYNNKEDFQLGVGLTYVSMNVASVKQTGRHNFSLITPYKTFNFSTDSSRELAVWLGSLNQVILSALSCSEVAHRLWASPWNKVCADCGSANPEWASVNLLVVVCEACAGELGLR</sequence>
<reference evidence="6" key="1">
    <citation type="submission" date="2018-06" db="EMBL/GenBank/DDBJ databases">
        <title>Genome assembly of Danube salmon.</title>
        <authorList>
            <person name="Macqueen D.J."/>
            <person name="Gundappa M.K."/>
        </authorList>
    </citation>
    <scope>NUCLEOTIDE SEQUENCE [LARGE SCALE GENOMIC DNA]</scope>
</reference>
<feature type="compositionally biased region" description="Low complexity" evidence="2">
    <location>
        <begin position="275"/>
        <end position="286"/>
    </location>
</feature>
<organism evidence="5 6">
    <name type="scientific">Hucho hucho</name>
    <name type="common">huchen</name>
    <dbReference type="NCBI Taxonomy" id="62062"/>
    <lineage>
        <taxon>Eukaryota</taxon>
        <taxon>Metazoa</taxon>
        <taxon>Chordata</taxon>
        <taxon>Craniata</taxon>
        <taxon>Vertebrata</taxon>
        <taxon>Euteleostomi</taxon>
        <taxon>Actinopterygii</taxon>
        <taxon>Neopterygii</taxon>
        <taxon>Teleostei</taxon>
        <taxon>Protacanthopterygii</taxon>
        <taxon>Salmoniformes</taxon>
        <taxon>Salmonidae</taxon>
        <taxon>Salmoninae</taxon>
        <taxon>Hucho</taxon>
    </lineage>
</organism>
<evidence type="ECO:0000313" key="5">
    <source>
        <dbReference type="Ensembl" id="ENSHHUP00000006561.1"/>
    </source>
</evidence>
<dbReference type="GO" id="GO:0008360">
    <property type="term" value="P:regulation of cell shape"/>
    <property type="evidence" value="ECO:0007669"/>
    <property type="project" value="TreeGrafter"/>
</dbReference>
<accession>A0A4W5K3K1</accession>
<keyword evidence="1" id="KW-0863">Zinc-finger</keyword>
<dbReference type="GO" id="GO:0005096">
    <property type="term" value="F:GTPase activator activity"/>
    <property type="evidence" value="ECO:0007669"/>
    <property type="project" value="InterPro"/>
</dbReference>